<dbReference type="RefSeq" id="WP_193194448.1">
    <property type="nucleotide sequence ID" value="NZ_JACZFR010000060.1"/>
</dbReference>
<evidence type="ECO:0000256" key="7">
    <source>
        <dbReference type="ARBA" id="ARBA00022989"/>
    </source>
</evidence>
<dbReference type="Proteomes" id="UP001596425">
    <property type="component" value="Unassembled WGS sequence"/>
</dbReference>
<feature type="transmembrane region" description="Helical" evidence="11">
    <location>
        <begin position="12"/>
        <end position="34"/>
    </location>
</feature>
<evidence type="ECO:0000313" key="13">
    <source>
        <dbReference type="EMBL" id="MFC6634571.1"/>
    </source>
</evidence>
<dbReference type="Pfam" id="PF12019">
    <property type="entry name" value="GspH"/>
    <property type="match status" value="1"/>
</dbReference>
<evidence type="ECO:0000256" key="9">
    <source>
        <dbReference type="ARBA" id="ARBA00025772"/>
    </source>
</evidence>
<keyword evidence="6 11" id="KW-0812">Transmembrane</keyword>
<dbReference type="Pfam" id="PF07963">
    <property type="entry name" value="N_methyl"/>
    <property type="match status" value="1"/>
</dbReference>
<dbReference type="InterPro" id="IPR022346">
    <property type="entry name" value="T2SS_GspH"/>
</dbReference>
<dbReference type="PROSITE" id="PS00409">
    <property type="entry name" value="PROKAR_NTER_METHYL"/>
    <property type="match status" value="1"/>
</dbReference>
<evidence type="ECO:0000256" key="8">
    <source>
        <dbReference type="ARBA" id="ARBA00023136"/>
    </source>
</evidence>
<evidence type="ECO:0000256" key="2">
    <source>
        <dbReference type="ARBA" id="ARBA00021549"/>
    </source>
</evidence>
<evidence type="ECO:0000259" key="12">
    <source>
        <dbReference type="Pfam" id="PF12019"/>
    </source>
</evidence>
<organism evidence="13 14">
    <name type="scientific">Microbulbifer taiwanensis</name>
    <dbReference type="NCBI Taxonomy" id="986746"/>
    <lineage>
        <taxon>Bacteria</taxon>
        <taxon>Pseudomonadati</taxon>
        <taxon>Pseudomonadota</taxon>
        <taxon>Gammaproteobacteria</taxon>
        <taxon>Cellvibrionales</taxon>
        <taxon>Microbulbiferaceae</taxon>
        <taxon>Microbulbifer</taxon>
    </lineage>
</organism>
<reference evidence="14" key="1">
    <citation type="journal article" date="2019" name="Int. J. Syst. Evol. Microbiol.">
        <title>The Global Catalogue of Microorganisms (GCM) 10K type strain sequencing project: providing services to taxonomists for standard genome sequencing and annotation.</title>
        <authorList>
            <consortium name="The Broad Institute Genomics Platform"/>
            <consortium name="The Broad Institute Genome Sequencing Center for Infectious Disease"/>
            <person name="Wu L."/>
            <person name="Ma J."/>
        </authorList>
    </citation>
    <scope>NUCLEOTIDE SEQUENCE [LARGE SCALE GENOMIC DNA]</scope>
    <source>
        <strain evidence="14">CGMCC 1.13718</strain>
    </source>
</reference>
<evidence type="ECO:0000256" key="3">
    <source>
        <dbReference type="ARBA" id="ARBA00022475"/>
    </source>
</evidence>
<dbReference type="EMBL" id="JBHSVR010000001">
    <property type="protein sequence ID" value="MFC6634571.1"/>
    <property type="molecule type" value="Genomic_DNA"/>
</dbReference>
<keyword evidence="14" id="KW-1185">Reference proteome</keyword>
<comment type="subcellular location">
    <subcellularLocation>
        <location evidence="1">Cell inner membrane</location>
        <topology evidence="1">Single-pass membrane protein</topology>
    </subcellularLocation>
</comment>
<dbReference type="SUPFAM" id="SSF54523">
    <property type="entry name" value="Pili subunits"/>
    <property type="match status" value="1"/>
</dbReference>
<keyword evidence="8 11" id="KW-0472">Membrane</keyword>
<evidence type="ECO:0000256" key="11">
    <source>
        <dbReference type="SAM" id="Phobius"/>
    </source>
</evidence>
<accession>A0ABW1YPY0</accession>
<evidence type="ECO:0000256" key="4">
    <source>
        <dbReference type="ARBA" id="ARBA00022481"/>
    </source>
</evidence>
<evidence type="ECO:0000256" key="1">
    <source>
        <dbReference type="ARBA" id="ARBA00004377"/>
    </source>
</evidence>
<evidence type="ECO:0000256" key="10">
    <source>
        <dbReference type="ARBA" id="ARBA00030775"/>
    </source>
</evidence>
<evidence type="ECO:0000256" key="5">
    <source>
        <dbReference type="ARBA" id="ARBA00022519"/>
    </source>
</evidence>
<keyword evidence="3" id="KW-1003">Cell membrane</keyword>
<proteinExistence type="inferred from homology"/>
<evidence type="ECO:0000313" key="14">
    <source>
        <dbReference type="Proteomes" id="UP001596425"/>
    </source>
</evidence>
<dbReference type="InterPro" id="IPR045584">
    <property type="entry name" value="Pilin-like"/>
</dbReference>
<comment type="similarity">
    <text evidence="9">Belongs to the GSP H family.</text>
</comment>
<comment type="caution">
    <text evidence="13">The sequence shown here is derived from an EMBL/GenBank/DDBJ whole genome shotgun (WGS) entry which is preliminary data.</text>
</comment>
<dbReference type="NCBIfam" id="TIGR02532">
    <property type="entry name" value="IV_pilin_GFxxxE"/>
    <property type="match status" value="1"/>
</dbReference>
<keyword evidence="5" id="KW-0997">Cell inner membrane</keyword>
<keyword evidence="4" id="KW-0488">Methylation</keyword>
<evidence type="ECO:0000256" key="6">
    <source>
        <dbReference type="ARBA" id="ARBA00022692"/>
    </source>
</evidence>
<sequence>MKSASGFTLVELMLTVTILAIVMAVAAPPFIDFIKRYRSEVKGRELFELLILMRAKAYHERVSYSLCPSDDGSSCGEDWTSGAILFADADADGQRDNAEQIERRFPKLQDGATLSWNAFNNRGFIIFRPDGTTPAQSGNFEYCPGKGEEKYGWFIVLNVIGRPYFGKDGDGDGIVENGSGENLSCGDKVS</sequence>
<dbReference type="Gene3D" id="3.55.40.10">
    <property type="entry name" value="minor pseudopilin epsh domain"/>
    <property type="match status" value="1"/>
</dbReference>
<keyword evidence="7 11" id="KW-1133">Transmembrane helix</keyword>
<feature type="domain" description="General secretion pathway GspH" evidence="12">
    <location>
        <begin position="44"/>
        <end position="159"/>
    </location>
</feature>
<protein>
    <recommendedName>
        <fullName evidence="2">Type II secretion system protein H</fullName>
    </recommendedName>
    <alternativeName>
        <fullName evidence="10">General secretion pathway protein H</fullName>
    </alternativeName>
</protein>
<name>A0ABW1YPY0_9GAMM</name>
<dbReference type="InterPro" id="IPR012902">
    <property type="entry name" value="N_methyl_site"/>
</dbReference>
<gene>
    <name evidence="13" type="ORF">ACFQBM_14860</name>
</gene>